<evidence type="ECO:0000313" key="1">
    <source>
        <dbReference type="EMBL" id="PTG68522.1"/>
    </source>
</evidence>
<dbReference type="RefSeq" id="WP_107372752.1">
    <property type="nucleotide sequence ID" value="NZ_PZAO01000028.1"/>
</dbReference>
<keyword evidence="2" id="KW-1185">Reference proteome</keyword>
<comment type="caution">
    <text evidence="1">The sequence shown here is derived from an EMBL/GenBank/DDBJ whole genome shotgun (WGS) entry which is preliminary data.</text>
</comment>
<dbReference type="EMBL" id="PZAO01000028">
    <property type="protein sequence ID" value="PTG68522.1"/>
    <property type="molecule type" value="Genomic_DNA"/>
</dbReference>
<reference evidence="1 2" key="1">
    <citation type="journal article" date="2016" name="Front. Microbiol.">
        <title>Comprehensive Phylogenetic Analysis of Bovine Non-aureus Staphylococci Species Based on Whole-Genome Sequencing.</title>
        <authorList>
            <person name="Naushad S."/>
            <person name="Barkema H.W."/>
            <person name="Luby C."/>
            <person name="Condas L.A."/>
            <person name="Nobrega D.B."/>
            <person name="Carson D.A."/>
            <person name="De Buck J."/>
        </authorList>
    </citation>
    <scope>NUCLEOTIDE SEQUENCE [LARGE SCALE GENOMIC DNA]</scope>
    <source>
        <strain evidence="1 2">SNUC 1363</strain>
    </source>
</reference>
<accession>A0ABX5I667</accession>
<proteinExistence type="predicted"/>
<sequence>MESESVNSWQELIKWVENGVVRNIYTFVVEREKFLNYIHALIVNRNLDLNKCDIYGKILGEAIEFILVEDGAIHIIKYSENEYELKHRIYRGPITYKEVKVAYPSPIVYEEVKVKINDEELVFKKDDTFKNFNEFVERL</sequence>
<gene>
    <name evidence="1" type="ORF">BU676_10035</name>
</gene>
<evidence type="ECO:0000313" key="2">
    <source>
        <dbReference type="Proteomes" id="UP000242008"/>
    </source>
</evidence>
<protein>
    <submittedName>
        <fullName evidence="1">Uncharacterized protein</fullName>
    </submittedName>
</protein>
<name>A0ABX5I667_STACR</name>
<organism evidence="1 2">
    <name type="scientific">Staphylococcus chromogenes</name>
    <name type="common">Staphylococcus hyicus subsp. chromogenes</name>
    <dbReference type="NCBI Taxonomy" id="46126"/>
    <lineage>
        <taxon>Bacteria</taxon>
        <taxon>Bacillati</taxon>
        <taxon>Bacillota</taxon>
        <taxon>Bacilli</taxon>
        <taxon>Bacillales</taxon>
        <taxon>Staphylococcaceae</taxon>
        <taxon>Staphylococcus</taxon>
    </lineage>
</organism>
<dbReference type="Proteomes" id="UP000242008">
    <property type="component" value="Unassembled WGS sequence"/>
</dbReference>